<protein>
    <submittedName>
        <fullName evidence="1">Uncharacterized protein</fullName>
    </submittedName>
</protein>
<dbReference type="EMBL" id="PP179314">
    <property type="protein sequence ID" value="XAI69862.1"/>
    <property type="molecule type" value="Genomic_DNA"/>
</dbReference>
<name>A0AAU6VZR1_9VIRU</name>
<reference evidence="1" key="1">
    <citation type="journal article" date="2024" name="J. Gen. Virol.">
        <title>Novel phages of Pseudomonas syringae unveil numerous potential auxiliary metabolic genes.</title>
        <authorList>
            <person name="Feltin C."/>
            <person name="Garneau J.R."/>
            <person name="Morris C.E."/>
            <person name="Berard A."/>
            <person name="Torres-Barcelo C."/>
        </authorList>
    </citation>
    <scope>NUCLEOTIDE SEQUENCE</scope>
</reference>
<organism evidence="1">
    <name type="scientific">Pseudomonas phage Lyrsu03</name>
    <dbReference type="NCBI Taxonomy" id="3138537"/>
    <lineage>
        <taxon>Viruses</taxon>
    </lineage>
</organism>
<sequence>MATVQRYKVGHLVKWLVLKAGKDIAQYNERIDALIHADRINHNG</sequence>
<proteinExistence type="predicted"/>
<evidence type="ECO:0000313" key="1">
    <source>
        <dbReference type="EMBL" id="XAI69862.1"/>
    </source>
</evidence>
<gene>
    <name evidence="1" type="ORF">Lyrsu03_00064</name>
</gene>
<accession>A0AAU6VZR1</accession>